<sequence length="803" mass="90438">MVPNNYQHILALAFAVKEINENPRLLTNLTLGFHIYDSYFNAKQTYHVTMLLMSTLERFFPNYVCDIKKNLVAVVGGLDSDTSLYMATLLDIYKIPQIIYGPAPKMEDKIPGLSFYQMTPKESLQYRGMVSLLLHFKWTWFGVLVLDTENGERFTQNILPLFSQSGLCSALTEKIPIQHFQHDFEECLQLMAKMHNNIIGSKANVWLVYGESSTMAFWRWLPYISGLSVGAMQKMKGKVWILSAQMEIACFFYQRTWDTEIIHGVLSFSIHSSPLPRFREFVEIQNPLNAGEDGFIRDFWQHAFSCSFPKSIVGKVEWSICSGEERIEDLPGTLFDMSRAGHSYSIYNAVYAVAHALHAMSLSRLKHKATTDVEKWKTPKELFWQLHPFLRDVSFNNTAGDQISFDENGELVAGFDVVNWIIASNQTISRLKVGCVDPGTPTGEEFTINEKAITWNRWFNQVQPVSVCTESCSPGSRKKVKEGKPFCCYDCIPCPDGKISDQKDMNDCYACIGDKYPNQNKDLCIPKHINFLSYEEPLGMTLASIALSFSLITAVVLGTFMKHHSTPIVKANNQDLSYTLLVSLLLCFLCALLFIGQPQKVTCLLQQTAFSLVFSVAVSCVLAKTIMVVIAFMATKPGSKMRKWVGKRLSTLVVTSCSLIQAGICSVWLATSPPFPDADMHSVVQEIVLECNAGSVAMFYSVLGYTGFLALISFVVAFLARNLPGSFNEAKYITFSMLVCCSAWLSFIPAYLSTKGKYMVAVKIFAILTSSAGLLCCIFFPKIYIIWLRPDLNKREQLARRIH</sequence>
<gene>
    <name evidence="14" type="ORF">JRQ81_005607</name>
</gene>
<evidence type="ECO:0000259" key="13">
    <source>
        <dbReference type="PROSITE" id="PS50259"/>
    </source>
</evidence>
<dbReference type="OrthoDB" id="5984008at2759"/>
<name>A0A9Q0XIF1_9SAUR</name>
<dbReference type="PRINTS" id="PR01535">
    <property type="entry name" value="VOMERONASL2R"/>
</dbReference>
<dbReference type="GO" id="GO:0004930">
    <property type="term" value="F:G protein-coupled receptor activity"/>
    <property type="evidence" value="ECO:0007669"/>
    <property type="project" value="UniProtKB-KW"/>
</dbReference>
<evidence type="ECO:0000256" key="11">
    <source>
        <dbReference type="ARBA" id="ARBA00023224"/>
    </source>
</evidence>
<keyword evidence="9" id="KW-0675">Receptor</keyword>
<dbReference type="EMBL" id="JAPFRF010000012">
    <property type="protein sequence ID" value="KAJ7313853.1"/>
    <property type="molecule type" value="Genomic_DNA"/>
</dbReference>
<dbReference type="Pfam" id="PF01094">
    <property type="entry name" value="ANF_receptor"/>
    <property type="match status" value="1"/>
</dbReference>
<comment type="subcellular location">
    <subcellularLocation>
        <location evidence="1">Cell membrane</location>
        <topology evidence="1">Multi-pass membrane protein</topology>
    </subcellularLocation>
</comment>
<feature type="transmembrane region" description="Helical" evidence="12">
    <location>
        <begin position="538"/>
        <end position="557"/>
    </location>
</feature>
<dbReference type="InterPro" id="IPR017978">
    <property type="entry name" value="GPCR_3_C"/>
</dbReference>
<keyword evidence="10" id="KW-0325">Glycoprotein</keyword>
<organism evidence="14 15">
    <name type="scientific">Phrynocephalus forsythii</name>
    <dbReference type="NCBI Taxonomy" id="171643"/>
    <lineage>
        <taxon>Eukaryota</taxon>
        <taxon>Metazoa</taxon>
        <taxon>Chordata</taxon>
        <taxon>Craniata</taxon>
        <taxon>Vertebrata</taxon>
        <taxon>Euteleostomi</taxon>
        <taxon>Lepidosauria</taxon>
        <taxon>Squamata</taxon>
        <taxon>Bifurcata</taxon>
        <taxon>Unidentata</taxon>
        <taxon>Episquamata</taxon>
        <taxon>Toxicofera</taxon>
        <taxon>Iguania</taxon>
        <taxon>Acrodonta</taxon>
        <taxon>Agamidae</taxon>
        <taxon>Agaminae</taxon>
        <taxon>Phrynocephalus</taxon>
    </lineage>
</organism>
<dbReference type="InterPro" id="IPR001828">
    <property type="entry name" value="ANF_lig-bd_rcpt"/>
</dbReference>
<dbReference type="Proteomes" id="UP001142489">
    <property type="component" value="Unassembled WGS sequence"/>
</dbReference>
<dbReference type="InterPro" id="IPR028082">
    <property type="entry name" value="Peripla_BP_I"/>
</dbReference>
<dbReference type="Pfam" id="PF07562">
    <property type="entry name" value="NCD3G"/>
    <property type="match status" value="1"/>
</dbReference>
<evidence type="ECO:0000256" key="5">
    <source>
        <dbReference type="ARBA" id="ARBA00022729"/>
    </source>
</evidence>
<feature type="transmembrane region" description="Helical" evidence="12">
    <location>
        <begin position="764"/>
        <end position="787"/>
    </location>
</feature>
<dbReference type="InterPro" id="IPR000337">
    <property type="entry name" value="GPCR_3"/>
</dbReference>
<dbReference type="PANTHER" id="PTHR24061:SF599">
    <property type="entry name" value="G-PROTEIN COUPLED RECEPTORS FAMILY 3 PROFILE DOMAIN-CONTAINING PROTEIN"/>
    <property type="match status" value="1"/>
</dbReference>
<dbReference type="PRINTS" id="PR00248">
    <property type="entry name" value="GPCRMGR"/>
</dbReference>
<keyword evidence="6 12" id="KW-1133">Transmembrane helix</keyword>
<keyword evidence="7" id="KW-0297">G-protein coupled receptor</keyword>
<keyword evidence="15" id="KW-1185">Reference proteome</keyword>
<comment type="caution">
    <text evidence="14">The sequence shown here is derived from an EMBL/GenBank/DDBJ whole genome shotgun (WGS) entry which is preliminary data.</text>
</comment>
<evidence type="ECO:0000256" key="4">
    <source>
        <dbReference type="ARBA" id="ARBA00022692"/>
    </source>
</evidence>
<dbReference type="InterPro" id="IPR038550">
    <property type="entry name" value="GPCR_3_9-Cys_sf"/>
</dbReference>
<dbReference type="InterPro" id="IPR017979">
    <property type="entry name" value="GPCR_3_CS"/>
</dbReference>
<dbReference type="PROSITE" id="PS00981">
    <property type="entry name" value="G_PROTEIN_RECEP_F3_3"/>
    <property type="match status" value="1"/>
</dbReference>
<evidence type="ECO:0000313" key="14">
    <source>
        <dbReference type="EMBL" id="KAJ7313853.1"/>
    </source>
</evidence>
<evidence type="ECO:0000256" key="9">
    <source>
        <dbReference type="ARBA" id="ARBA00023170"/>
    </source>
</evidence>
<keyword evidence="11" id="KW-0807">Transducer</keyword>
<dbReference type="InterPro" id="IPR011500">
    <property type="entry name" value="GPCR_3_9-Cys_dom"/>
</dbReference>
<evidence type="ECO:0000256" key="2">
    <source>
        <dbReference type="ARBA" id="ARBA00007242"/>
    </source>
</evidence>
<evidence type="ECO:0000256" key="6">
    <source>
        <dbReference type="ARBA" id="ARBA00022989"/>
    </source>
</evidence>
<evidence type="ECO:0000256" key="12">
    <source>
        <dbReference type="SAM" id="Phobius"/>
    </source>
</evidence>
<evidence type="ECO:0000256" key="10">
    <source>
        <dbReference type="ARBA" id="ARBA00023180"/>
    </source>
</evidence>
<evidence type="ECO:0000256" key="8">
    <source>
        <dbReference type="ARBA" id="ARBA00023136"/>
    </source>
</evidence>
<reference evidence="14" key="1">
    <citation type="journal article" date="2023" name="DNA Res.">
        <title>Chromosome-level genome assembly of Phrynocephalus forsythii using third-generation DNA sequencing and Hi-C analysis.</title>
        <authorList>
            <person name="Qi Y."/>
            <person name="Zhao W."/>
            <person name="Zhao Y."/>
            <person name="Niu C."/>
            <person name="Cao S."/>
            <person name="Zhang Y."/>
        </authorList>
    </citation>
    <scope>NUCLEOTIDE SEQUENCE</scope>
    <source>
        <tissue evidence="14">Muscle</tissue>
    </source>
</reference>
<dbReference type="PANTHER" id="PTHR24061">
    <property type="entry name" value="CALCIUM-SENSING RECEPTOR-RELATED"/>
    <property type="match status" value="1"/>
</dbReference>
<feature type="transmembrane region" description="Helical" evidence="12">
    <location>
        <begin position="732"/>
        <end position="752"/>
    </location>
</feature>
<dbReference type="GO" id="GO:0005886">
    <property type="term" value="C:plasma membrane"/>
    <property type="evidence" value="ECO:0007669"/>
    <property type="project" value="UniProtKB-SubCell"/>
</dbReference>
<feature type="transmembrane region" description="Helical" evidence="12">
    <location>
        <begin position="578"/>
        <end position="597"/>
    </location>
</feature>
<feature type="transmembrane region" description="Helical" evidence="12">
    <location>
        <begin position="609"/>
        <end position="632"/>
    </location>
</feature>
<dbReference type="FunFam" id="2.10.50.30:FF:000002">
    <property type="entry name" value="Vomeronasal 2 receptor, h1"/>
    <property type="match status" value="1"/>
</dbReference>
<evidence type="ECO:0000313" key="15">
    <source>
        <dbReference type="Proteomes" id="UP001142489"/>
    </source>
</evidence>
<keyword evidence="4 12" id="KW-0812">Transmembrane</keyword>
<dbReference type="InterPro" id="IPR004073">
    <property type="entry name" value="GPCR_3_vmron_rcpt_2"/>
</dbReference>
<feature type="transmembrane region" description="Helical" evidence="12">
    <location>
        <begin position="652"/>
        <end position="671"/>
    </location>
</feature>
<dbReference type="PROSITE" id="PS50259">
    <property type="entry name" value="G_PROTEIN_RECEP_F3_4"/>
    <property type="match status" value="1"/>
</dbReference>
<keyword evidence="5" id="KW-0732">Signal</keyword>
<dbReference type="FunFam" id="3.40.50.2300:FF:000024">
    <property type="entry name" value="Vomeronasal 2, receptor 73"/>
    <property type="match status" value="1"/>
</dbReference>
<evidence type="ECO:0000256" key="1">
    <source>
        <dbReference type="ARBA" id="ARBA00004651"/>
    </source>
</evidence>
<evidence type="ECO:0000256" key="7">
    <source>
        <dbReference type="ARBA" id="ARBA00023040"/>
    </source>
</evidence>
<dbReference type="Gene3D" id="3.40.50.2300">
    <property type="match status" value="2"/>
</dbReference>
<dbReference type="SUPFAM" id="SSF53822">
    <property type="entry name" value="Periplasmic binding protein-like I"/>
    <property type="match status" value="1"/>
</dbReference>
<evidence type="ECO:0000256" key="3">
    <source>
        <dbReference type="ARBA" id="ARBA00022475"/>
    </source>
</evidence>
<dbReference type="AlphaFoldDB" id="A0A9Q0XIF1"/>
<comment type="similarity">
    <text evidence="2">Belongs to the G-protein coupled receptor 3 family.</text>
</comment>
<dbReference type="Pfam" id="PF00003">
    <property type="entry name" value="7tm_3"/>
    <property type="match status" value="1"/>
</dbReference>
<feature type="transmembrane region" description="Helical" evidence="12">
    <location>
        <begin position="698"/>
        <end position="720"/>
    </location>
</feature>
<protein>
    <recommendedName>
        <fullName evidence="13">G-protein coupled receptors family 3 profile domain-containing protein</fullName>
    </recommendedName>
</protein>
<dbReference type="InterPro" id="IPR000068">
    <property type="entry name" value="GPCR_3_Ca_sens_rcpt-rel"/>
</dbReference>
<keyword evidence="3" id="KW-1003">Cell membrane</keyword>
<proteinExistence type="inferred from homology"/>
<keyword evidence="8 12" id="KW-0472">Membrane</keyword>
<dbReference type="CDD" id="cd15283">
    <property type="entry name" value="7tmC_V2R_pheromone"/>
    <property type="match status" value="1"/>
</dbReference>
<accession>A0A9Q0XIF1</accession>
<dbReference type="Gene3D" id="2.10.50.30">
    <property type="entry name" value="GPCR, family 3, nine cysteines domain"/>
    <property type="match status" value="1"/>
</dbReference>
<feature type="domain" description="G-protein coupled receptors family 3 profile" evidence="13">
    <location>
        <begin position="538"/>
        <end position="802"/>
    </location>
</feature>